<dbReference type="Proteomes" id="UP000011014">
    <property type="component" value="Unassembled WGS sequence"/>
</dbReference>
<accession>E4YKC9</accession>
<proteinExistence type="predicted"/>
<dbReference type="EMBL" id="FN654699">
    <property type="protein sequence ID" value="CBY35940.1"/>
    <property type="molecule type" value="Genomic_DNA"/>
</dbReference>
<sequence length="2119" mass="241419">SNVTVALRDVESDVVIDASFTGQLLNDERTLNFNETFIFKSRSIETTVDIKSAFLQENLSLELTHQGLDSDSEHMHAGLLVSFGDYKIGATIHLFKNPVMQILVSAFAQKKSWYLYEGLFKAYLPSFQQLEFGDALNVTVAYDEDHESTWADNSFFIECSTRLNLEEDEDSKYYALSNHLTTKNIIAKNNQEVILDVEMWIVQRADMLRFVVESENDRYLMLSYLLLSNDNDRFSTKLTTNLYIPYLVKLEDGYMLINTYKLLSSEHEINVDANIASVILSSDPAEYSQLPRSEYGFNLMQENYQKLSSEFKKDKEKYKIGYEFSYALDESQTFSNFTGNGQINFGNYLSEGITLDINNNKNDAGLYGAYTSQNITIGFESEFDKKGIASTGVLSKVKDLYNTSSIPKIRKIGGWQWKFKPESNIGSFQLFHPIELQTSLSKIAAVAAHRMIVNFRKYRRFGKVQITGKSKFPGKYNEADFVGNLDTQARSMNFTLETDEEVQTKIDFAVNDAIELHLVDNVFLPKYLRIDLFFISKILEKKRWSLRGRIGHDLAPVLDCTSTGDVTDTTTVFHSKCKGTEFDAVGFDLQTINNNIQILAGIFGFDKELKLDVNLLDDIKKKMTLKYRENDNELIKWKTEGALDLKNQPKAVISTSLINDKLTEIPKTIEFESGFRVNELQSSINRIDVASILASLRNFDVEHWTNVAWNSEKVNFRPKIAFNLDDDAVSVRALLFLENTLKNLKQENGIEFAASRGGDSGEIFLQKLSEILNLKNSTNPRSRRSLVLGETDGLVKLNVKVAGVDHFIEISGNGRILRSGQVDMTSLFSTSMEFLEKFFGPYLKLNVKGSLASKIIQIALDNRVKRQELELALETSSRVSENEQKIRLRNVKLAQSFDFLEKWPREISIRGICQSTAKNIEADLVEVLLDDFSVRCDRLDVKIRKYKRDFVEALEIKTKEFDAVPKRMKVLITGTDISNDGYSADDSYCQLDFSNTTEISSEEENNQLSPEINLHLKEKIMCFFVAKLNLQFFKSANDFGDFESLGSGESVISIANPSSGKTLFEASFHPDVGTSEILTFEKSFGHFLIGRDYEFVSRVFYQTRNFTEAIAYSFRHDFFPRLENIGENYKYRTILIRKVDYNRKYYTPSYFDTYTELFAISTAQTKNDELAHLRLRLPSLQGSKDGYFITQYDNSNKIQFFVGLDKSRGLISFTKDLSKINLKIDSIYAPLKTFLFNYEKYDDMMFGLPFKCHLGLFIDSETIFKFDLINDLGISAIEFQGEEKRFSIKVSEESDTYSSSSQYFFTCALSSWISQYYGGAISAMVELNDREFKAMEFRIGDKAGFRKLLKASVIYDNQEEMKNVSSTINIYELSDEPMTFQFNILNNLDSLFDETERFEFITNIKAVPNLEVSDHLELELKGLGGVSKVTTECGLKNNENSVISSLVRCPRFFSRIGKIQFETENGPGFINWNVDHKTGKMVVPEANGQKIYDFDFEKKTVLFQNGNKSLAANWGDDEIFISNTFENSFLPFDEMKISSTEKGLLIELDSEETEIEAVIGDTENFSITIDNDGQISKIENSPENAFKIHFGDNFDIGVDSDASGSEFSWGSETTEGSLYLGLGGVELNSRNKRTDEQFSTGMRCEITPLNPNCKAWLNKKFVEISSKINYQIDLNQRIKIAAEILFEQNISDEISDFMRINTNAMVGIGKQQYFSTGFGFSEEREEPPTLSQIWSVTAKEELESVVSLLTANLTDSQNGFFHLLFGEDFEIMYQPKKYSAKVGIVGHDFKIGGIFNDEEQNHYFYKPSKYLSPWHVAANFTKFISRDDYSAKLEVERKSQNQFVPFGGILEFEVEDSQLSVGNLKIRAANKNELETYFELANLDLFFLSKSLASTNFGDLLWKNLNPQMNLNNSLLRLKLDLPCMEFILDSPIDDNYMFARELVNTVNCFGEPIGFHLGDLAMIDDRVCYGNAEICRITFISDKLLDEFVASGFNENLTVAENFQDLLEHVLQNSIDFTIAHGGIKDFSREISTSLNVDSFFVKALILHINKILLDVEKAIDFIEENSSLSISPDSIKLTLPHPLFLLQVPYSSSLLSSLTFLNDPAMHYFNQIASDFL</sequence>
<evidence type="ECO:0000313" key="1">
    <source>
        <dbReference type="EMBL" id="CBY35940.1"/>
    </source>
</evidence>
<feature type="non-terminal residue" evidence="1">
    <location>
        <position position="1"/>
    </location>
</feature>
<organism evidence="1">
    <name type="scientific">Oikopleura dioica</name>
    <name type="common">Tunicate</name>
    <dbReference type="NCBI Taxonomy" id="34765"/>
    <lineage>
        <taxon>Eukaryota</taxon>
        <taxon>Metazoa</taxon>
        <taxon>Chordata</taxon>
        <taxon>Tunicata</taxon>
        <taxon>Appendicularia</taxon>
        <taxon>Copelata</taxon>
        <taxon>Oikopleuridae</taxon>
        <taxon>Oikopleura</taxon>
    </lineage>
</organism>
<gene>
    <name evidence="1" type="ORF">GSOID_T00028415001</name>
</gene>
<reference evidence="1" key="1">
    <citation type="journal article" date="2010" name="Science">
        <title>Plasticity of animal genome architecture unmasked by rapid evolution of a pelagic tunicate.</title>
        <authorList>
            <person name="Denoeud F."/>
            <person name="Henriet S."/>
            <person name="Mungpakdee S."/>
            <person name="Aury J.M."/>
            <person name="Da Silva C."/>
            <person name="Brinkmann H."/>
            <person name="Mikhaleva J."/>
            <person name="Olsen L.C."/>
            <person name="Jubin C."/>
            <person name="Canestro C."/>
            <person name="Bouquet J.M."/>
            <person name="Danks G."/>
            <person name="Poulain J."/>
            <person name="Campsteijn C."/>
            <person name="Adamski M."/>
            <person name="Cross I."/>
            <person name="Yadetie F."/>
            <person name="Muffato M."/>
            <person name="Louis A."/>
            <person name="Butcher S."/>
            <person name="Tsagkogeorga G."/>
            <person name="Konrad A."/>
            <person name="Singh S."/>
            <person name="Jensen M.F."/>
            <person name="Cong E.H."/>
            <person name="Eikeseth-Otteraa H."/>
            <person name="Noel B."/>
            <person name="Anthouard V."/>
            <person name="Porcel B.M."/>
            <person name="Kachouri-Lafond R."/>
            <person name="Nishino A."/>
            <person name="Ugolini M."/>
            <person name="Chourrout P."/>
            <person name="Nishida H."/>
            <person name="Aasland R."/>
            <person name="Huzurbazar S."/>
            <person name="Westhof E."/>
            <person name="Delsuc F."/>
            <person name="Lehrach H."/>
            <person name="Reinhardt R."/>
            <person name="Weissenbach J."/>
            <person name="Roy S.W."/>
            <person name="Artiguenave F."/>
            <person name="Postlethwait J.H."/>
            <person name="Manak J.R."/>
            <person name="Thompson E.M."/>
            <person name="Jaillon O."/>
            <person name="Du Pasquier L."/>
            <person name="Boudinot P."/>
            <person name="Liberles D.A."/>
            <person name="Volff J.N."/>
            <person name="Philippe H."/>
            <person name="Lenhard B."/>
            <person name="Roest Crollius H."/>
            <person name="Wincker P."/>
            <person name="Chourrout D."/>
        </authorList>
    </citation>
    <scope>NUCLEOTIDE SEQUENCE [LARGE SCALE GENOMIC DNA]</scope>
</reference>
<protein>
    <submittedName>
        <fullName evidence="1">Uncharacterized protein</fullName>
    </submittedName>
</protein>
<name>E4YKC9_OIKDI</name>